<comment type="caution">
    <text evidence="4">The sequence shown here is derived from an EMBL/GenBank/DDBJ whole genome shotgun (WGS) entry which is preliminary data.</text>
</comment>
<dbReference type="EMBL" id="NPIC01000003">
    <property type="protein sequence ID" value="RDL37958.1"/>
    <property type="molecule type" value="Genomic_DNA"/>
</dbReference>
<evidence type="ECO:0008006" key="6">
    <source>
        <dbReference type="Google" id="ProtNLM"/>
    </source>
</evidence>
<evidence type="ECO:0000313" key="5">
    <source>
        <dbReference type="Proteomes" id="UP000254866"/>
    </source>
</evidence>
<feature type="compositionally biased region" description="Low complexity" evidence="2">
    <location>
        <begin position="493"/>
        <end position="511"/>
    </location>
</feature>
<reference evidence="4 5" key="1">
    <citation type="journal article" date="2018" name="IMA Fungus">
        <title>IMA Genome-F 9: Draft genome sequence of Annulohypoxylon stygium, Aspergillus mulundensis, Berkeleyomyces basicola (syn. Thielaviopsis basicola), Ceratocystis smalleyi, two Cercospora beticola strains, Coleophoma cylindrospora, Fusarium fracticaudum, Phialophora cf. hyalina, and Morchella septimelata.</title>
        <authorList>
            <person name="Wingfield B.D."/>
            <person name="Bills G.F."/>
            <person name="Dong Y."/>
            <person name="Huang W."/>
            <person name="Nel W.J."/>
            <person name="Swalarsk-Parry B.S."/>
            <person name="Vaghefi N."/>
            <person name="Wilken P.M."/>
            <person name="An Z."/>
            <person name="de Beer Z.W."/>
            <person name="De Vos L."/>
            <person name="Chen L."/>
            <person name="Duong T.A."/>
            <person name="Gao Y."/>
            <person name="Hammerbacher A."/>
            <person name="Kikkert J.R."/>
            <person name="Li Y."/>
            <person name="Li H."/>
            <person name="Li K."/>
            <person name="Li Q."/>
            <person name="Liu X."/>
            <person name="Ma X."/>
            <person name="Naidoo K."/>
            <person name="Pethybridge S.J."/>
            <person name="Sun J."/>
            <person name="Steenkamp E.T."/>
            <person name="van der Nest M.A."/>
            <person name="van Wyk S."/>
            <person name="Wingfield M.J."/>
            <person name="Xiong C."/>
            <person name="Yue Q."/>
            <person name="Zhang X."/>
        </authorList>
    </citation>
    <scope>NUCLEOTIDE SEQUENCE [LARGE SCALE GENOMIC DNA]</scope>
    <source>
        <strain evidence="4 5">BP 5553</strain>
    </source>
</reference>
<keyword evidence="5" id="KW-1185">Reference proteome</keyword>
<feature type="region of interest" description="Disordered" evidence="2">
    <location>
        <begin position="412"/>
        <end position="511"/>
    </location>
</feature>
<protein>
    <recommendedName>
        <fullName evidence="6">Fungal N-terminal domain-containing protein</fullName>
    </recommendedName>
</protein>
<name>A0A370TR20_9HELO</name>
<dbReference type="CDD" id="cd00303">
    <property type="entry name" value="retropepsin_like"/>
    <property type="match status" value="1"/>
</dbReference>
<gene>
    <name evidence="4" type="ORF">BP5553_05391</name>
</gene>
<dbReference type="Proteomes" id="UP000254866">
    <property type="component" value="Unassembled WGS sequence"/>
</dbReference>
<feature type="signal peptide" evidence="3">
    <location>
        <begin position="1"/>
        <end position="19"/>
    </location>
</feature>
<keyword evidence="1" id="KW-0175">Coiled coil</keyword>
<feature type="compositionally biased region" description="Low complexity" evidence="2">
    <location>
        <begin position="166"/>
        <end position="176"/>
    </location>
</feature>
<dbReference type="RefSeq" id="XP_031870614.1">
    <property type="nucleotide sequence ID" value="XM_032014014.1"/>
</dbReference>
<evidence type="ECO:0000256" key="3">
    <source>
        <dbReference type="SAM" id="SignalP"/>
    </source>
</evidence>
<accession>A0A370TR20</accession>
<evidence type="ECO:0000256" key="2">
    <source>
        <dbReference type="SAM" id="MobiDB-lite"/>
    </source>
</evidence>
<feature type="compositionally biased region" description="Polar residues" evidence="2">
    <location>
        <begin position="412"/>
        <end position="434"/>
    </location>
</feature>
<dbReference type="AlphaFoldDB" id="A0A370TR20"/>
<dbReference type="GeneID" id="43598240"/>
<feature type="region of interest" description="Disordered" evidence="2">
    <location>
        <begin position="159"/>
        <end position="195"/>
    </location>
</feature>
<sequence>MDPFTLVVIIGSIVTSTASFTSSVSKVADGLTRSDPSLKNTIQELNVLMLVLGECENIFTSGTEVSKAAEGALSICLERYNHLMEMLQRYRIESKGSFATSMRKLRVYLKESERKLAFDAFRDSVILLRDLASEVRMNKQLVKMSVGMAELMADFSEPDSDQAAIGSSSSQSQGGQLPPQIPVRSYTGSSLPPGKRKDAMQAFAKLIEANFTRDATIIIDKQSGEGPSRFRYIPVRAKMDTGCDDNLISHELLTDNGVVETMLVPNDENKEFMSVQGFRFSPEYQIELTWYQDREMKARQSVFHVVKDAPFDILLGSKRMAMELQSPALILANRHKKKAEIAAQKANYDKQKREAADLELKLLQQGKNERDALAAQQAAAVAGAQAHGTTPTGPNAQGVAQQAAAAIVGQTGRTNPAGTIPAGTSGQGSAQQAATVAGPQTGGTNLTGTGTQGTSQTAATVAGPQPPAPNSTGTNTQVTAQQVAVGSRTTFRGSNTQGNGGATNNAGSATP</sequence>
<organism evidence="4 5">
    <name type="scientific">Venustampulla echinocandica</name>
    <dbReference type="NCBI Taxonomy" id="2656787"/>
    <lineage>
        <taxon>Eukaryota</taxon>
        <taxon>Fungi</taxon>
        <taxon>Dikarya</taxon>
        <taxon>Ascomycota</taxon>
        <taxon>Pezizomycotina</taxon>
        <taxon>Leotiomycetes</taxon>
        <taxon>Helotiales</taxon>
        <taxon>Pleuroascaceae</taxon>
        <taxon>Venustampulla</taxon>
    </lineage>
</organism>
<feature type="compositionally biased region" description="Polar residues" evidence="2">
    <location>
        <begin position="470"/>
        <end position="492"/>
    </location>
</feature>
<dbReference type="OrthoDB" id="5426765at2759"/>
<feature type="compositionally biased region" description="Low complexity" evidence="2">
    <location>
        <begin position="438"/>
        <end position="463"/>
    </location>
</feature>
<evidence type="ECO:0000313" key="4">
    <source>
        <dbReference type="EMBL" id="RDL37958.1"/>
    </source>
</evidence>
<proteinExistence type="predicted"/>
<keyword evidence="3" id="KW-0732">Signal</keyword>
<evidence type="ECO:0000256" key="1">
    <source>
        <dbReference type="SAM" id="Coils"/>
    </source>
</evidence>
<feature type="chain" id="PRO_5016835880" description="Fungal N-terminal domain-containing protein" evidence="3">
    <location>
        <begin position="20"/>
        <end position="511"/>
    </location>
</feature>
<feature type="coiled-coil region" evidence="1">
    <location>
        <begin position="334"/>
        <end position="368"/>
    </location>
</feature>